<reference evidence="1" key="1">
    <citation type="journal article" date="2020" name="Fungal Divers.">
        <title>Resolving the Mortierellaceae phylogeny through synthesis of multi-gene phylogenetics and phylogenomics.</title>
        <authorList>
            <person name="Vandepol N."/>
            <person name="Liber J."/>
            <person name="Desiro A."/>
            <person name="Na H."/>
            <person name="Kennedy M."/>
            <person name="Barry K."/>
            <person name="Grigoriev I.V."/>
            <person name="Miller A.N."/>
            <person name="O'Donnell K."/>
            <person name="Stajich J.E."/>
            <person name="Bonito G."/>
        </authorList>
    </citation>
    <scope>NUCLEOTIDE SEQUENCE</scope>
    <source>
        <strain evidence="1">BC1065</strain>
    </source>
</reference>
<comment type="caution">
    <text evidence="1">The sequence shown here is derived from an EMBL/GenBank/DDBJ whole genome shotgun (WGS) entry which is preliminary data.</text>
</comment>
<name>A0A9P6Q5U9_9FUNG</name>
<gene>
    <name evidence="1" type="ORF">DFQ27_004493</name>
</gene>
<dbReference type="EMBL" id="JAAAJB010000312">
    <property type="protein sequence ID" value="KAG0258707.1"/>
    <property type="molecule type" value="Genomic_DNA"/>
</dbReference>
<feature type="non-terminal residue" evidence="1">
    <location>
        <position position="1"/>
    </location>
</feature>
<organism evidence="1 2">
    <name type="scientific">Actinomortierella ambigua</name>
    <dbReference type="NCBI Taxonomy" id="1343610"/>
    <lineage>
        <taxon>Eukaryota</taxon>
        <taxon>Fungi</taxon>
        <taxon>Fungi incertae sedis</taxon>
        <taxon>Mucoromycota</taxon>
        <taxon>Mortierellomycotina</taxon>
        <taxon>Mortierellomycetes</taxon>
        <taxon>Mortierellales</taxon>
        <taxon>Mortierellaceae</taxon>
        <taxon>Actinomortierella</taxon>
    </lineage>
</organism>
<accession>A0A9P6Q5U9</accession>
<keyword evidence="2" id="KW-1185">Reference proteome</keyword>
<sequence length="262" mass="29208">MGCSEVGARATGIPTVLNPNIGDSMKSMTPTCRAMFWCSLTLIKRYMGQLNKKKDKNCLLEAGVCLSGVFNNISTLMQDLLIEARTSKDNIGDVSATLDRIVATRFTWGNFPEHKCSKIMNDLTKNLKEEEFDFDQFLGDVTTLFNEAPKGSLEKKVYGTIFFLCDEIGYTKPNSEAECVNLWQGVIKRVIGKGAEFETRIGELALECSKFERQRQKQELAHLGIVCDAGRKTDLTFVVMLQEIIGRVAAMSSIECKKEDAS</sequence>
<protein>
    <submittedName>
        <fullName evidence="1">Uncharacterized protein</fullName>
    </submittedName>
</protein>
<dbReference type="Proteomes" id="UP000807716">
    <property type="component" value="Unassembled WGS sequence"/>
</dbReference>
<proteinExistence type="predicted"/>
<evidence type="ECO:0000313" key="1">
    <source>
        <dbReference type="EMBL" id="KAG0258707.1"/>
    </source>
</evidence>
<dbReference type="AlphaFoldDB" id="A0A9P6Q5U9"/>
<evidence type="ECO:0000313" key="2">
    <source>
        <dbReference type="Proteomes" id="UP000807716"/>
    </source>
</evidence>